<dbReference type="GO" id="GO:0106335">
    <property type="term" value="F:tRNA (5-carboxymethyluridine(34)-5-O)-methyltransferase activity"/>
    <property type="evidence" value="ECO:0007669"/>
    <property type="project" value="TreeGrafter"/>
</dbReference>
<dbReference type="OrthoDB" id="271595at2759"/>
<dbReference type="Pfam" id="PF08241">
    <property type="entry name" value="Methyltransf_11"/>
    <property type="match status" value="1"/>
</dbReference>
<dbReference type="GO" id="GO:0000049">
    <property type="term" value="F:tRNA binding"/>
    <property type="evidence" value="ECO:0007669"/>
    <property type="project" value="TreeGrafter"/>
</dbReference>
<dbReference type="CDD" id="cd02440">
    <property type="entry name" value="AdoMet_MTases"/>
    <property type="match status" value="1"/>
</dbReference>
<dbReference type="GO" id="GO:0008757">
    <property type="term" value="F:S-adenosylmethionine-dependent methyltransferase activity"/>
    <property type="evidence" value="ECO:0007669"/>
    <property type="project" value="InterPro"/>
</dbReference>
<gene>
    <name evidence="5" type="ORF">jhhlp_005568</name>
</gene>
<keyword evidence="1" id="KW-0489">Methyltransferase</keyword>
<dbReference type="Proteomes" id="UP000233524">
    <property type="component" value="Unassembled WGS sequence"/>
</dbReference>
<evidence type="ECO:0000313" key="6">
    <source>
        <dbReference type="Proteomes" id="UP000233524"/>
    </source>
</evidence>
<keyword evidence="2" id="KW-0808">Transferase</keyword>
<feature type="domain" description="Methyltransferase type 11" evidence="4">
    <location>
        <begin position="103"/>
        <end position="203"/>
    </location>
</feature>
<dbReference type="AlphaFoldDB" id="A0A2N3N3I9"/>
<sequence>MGTSSPLPPPQTSLRPEPGPDPEPAMAVPELIQPPVPDNPATTATTKPQSSNQPPAGDPDHYEQTHVHSVYESIASHFSQTRHKPWPFVSSFLHSLPPGSLGLDVGCGNGKYIAVNPNLTILASDRSASLCRLARENTNADPATRPNAGADVCVADSLALPFRPGCADFVICIAVVHHFSTPERRREAIAKLLECVRPGGKVLVYVWALEQRASRRGWDEGGEQDLLVPWVMRSKKGSSDTDETYQRYYHLYRKGELEEDVAAAGGQVLDTGYEKDNWWVVCTR</sequence>
<dbReference type="GO" id="GO:0005737">
    <property type="term" value="C:cytoplasm"/>
    <property type="evidence" value="ECO:0007669"/>
    <property type="project" value="TreeGrafter"/>
</dbReference>
<comment type="caution">
    <text evidence="5">The sequence shown here is derived from an EMBL/GenBank/DDBJ whole genome shotgun (WGS) entry which is preliminary data.</text>
</comment>
<dbReference type="GO" id="GO:0005634">
    <property type="term" value="C:nucleus"/>
    <property type="evidence" value="ECO:0007669"/>
    <property type="project" value="TreeGrafter"/>
</dbReference>
<feature type="compositionally biased region" description="Pro residues" evidence="3">
    <location>
        <begin position="1"/>
        <end position="23"/>
    </location>
</feature>
<protein>
    <recommendedName>
        <fullName evidence="4">Methyltransferase type 11 domain-containing protein</fullName>
    </recommendedName>
</protein>
<dbReference type="InterPro" id="IPR029063">
    <property type="entry name" value="SAM-dependent_MTases_sf"/>
</dbReference>
<dbReference type="GO" id="GO:0002098">
    <property type="term" value="P:tRNA wobble uridine modification"/>
    <property type="evidence" value="ECO:0007669"/>
    <property type="project" value="TreeGrafter"/>
</dbReference>
<feature type="compositionally biased region" description="Polar residues" evidence="3">
    <location>
        <begin position="40"/>
        <end position="54"/>
    </location>
</feature>
<dbReference type="InterPro" id="IPR013216">
    <property type="entry name" value="Methyltransf_11"/>
</dbReference>
<evidence type="ECO:0000256" key="1">
    <source>
        <dbReference type="ARBA" id="ARBA00022603"/>
    </source>
</evidence>
<reference evidence="5 6" key="1">
    <citation type="journal article" date="2017" name="G3 (Bethesda)">
        <title>First Draft Genome Sequence of the Pathogenic Fungus Lomentospora prolificans (Formerly Scedosporium prolificans).</title>
        <authorList>
            <person name="Luo R."/>
            <person name="Zimin A."/>
            <person name="Workman R."/>
            <person name="Fan Y."/>
            <person name="Pertea G."/>
            <person name="Grossman N."/>
            <person name="Wear M.P."/>
            <person name="Jia B."/>
            <person name="Miller H."/>
            <person name="Casadevall A."/>
            <person name="Timp W."/>
            <person name="Zhang S.X."/>
            <person name="Salzberg S.L."/>
        </authorList>
    </citation>
    <scope>NUCLEOTIDE SEQUENCE [LARGE SCALE GENOMIC DNA]</scope>
    <source>
        <strain evidence="5 6">JHH-5317</strain>
    </source>
</reference>
<dbReference type="InParanoid" id="A0A2N3N3I9"/>
<feature type="region of interest" description="Disordered" evidence="3">
    <location>
        <begin position="1"/>
        <end position="63"/>
    </location>
</feature>
<organism evidence="5 6">
    <name type="scientific">Lomentospora prolificans</name>
    <dbReference type="NCBI Taxonomy" id="41688"/>
    <lineage>
        <taxon>Eukaryota</taxon>
        <taxon>Fungi</taxon>
        <taxon>Dikarya</taxon>
        <taxon>Ascomycota</taxon>
        <taxon>Pezizomycotina</taxon>
        <taxon>Sordariomycetes</taxon>
        <taxon>Hypocreomycetidae</taxon>
        <taxon>Microascales</taxon>
        <taxon>Microascaceae</taxon>
        <taxon>Lomentospora</taxon>
    </lineage>
</organism>
<accession>A0A2N3N3I9</accession>
<evidence type="ECO:0000313" key="5">
    <source>
        <dbReference type="EMBL" id="PKS06972.1"/>
    </source>
</evidence>
<dbReference type="InterPro" id="IPR051422">
    <property type="entry name" value="AlkB_tRNA_MeTrf/Diox"/>
</dbReference>
<dbReference type="EMBL" id="NLAX01000701">
    <property type="protein sequence ID" value="PKS06972.1"/>
    <property type="molecule type" value="Genomic_DNA"/>
</dbReference>
<keyword evidence="6" id="KW-1185">Reference proteome</keyword>
<dbReference type="GO" id="GO:0030488">
    <property type="term" value="P:tRNA methylation"/>
    <property type="evidence" value="ECO:0007669"/>
    <property type="project" value="TreeGrafter"/>
</dbReference>
<name>A0A2N3N3I9_9PEZI</name>
<evidence type="ECO:0000256" key="3">
    <source>
        <dbReference type="SAM" id="MobiDB-lite"/>
    </source>
</evidence>
<dbReference type="FunCoup" id="A0A2N3N3I9">
    <property type="interactions" value="42"/>
</dbReference>
<evidence type="ECO:0000256" key="2">
    <source>
        <dbReference type="ARBA" id="ARBA00022679"/>
    </source>
</evidence>
<dbReference type="STRING" id="41688.A0A2N3N3I9"/>
<dbReference type="PANTHER" id="PTHR13069">
    <property type="entry name" value="ALKYLATED DNA REPAIR PROTEIN ALKB HOMOLOG 8"/>
    <property type="match status" value="1"/>
</dbReference>
<dbReference type="Gene3D" id="3.40.50.150">
    <property type="entry name" value="Vaccinia Virus protein VP39"/>
    <property type="match status" value="1"/>
</dbReference>
<dbReference type="PANTHER" id="PTHR13069:SF21">
    <property type="entry name" value="ALKYLATED DNA REPAIR PROTEIN ALKB HOMOLOG 8"/>
    <property type="match status" value="1"/>
</dbReference>
<evidence type="ECO:0000259" key="4">
    <source>
        <dbReference type="Pfam" id="PF08241"/>
    </source>
</evidence>
<dbReference type="VEuPathDB" id="FungiDB:jhhlp_005568"/>
<proteinExistence type="predicted"/>
<dbReference type="SUPFAM" id="SSF53335">
    <property type="entry name" value="S-adenosyl-L-methionine-dependent methyltransferases"/>
    <property type="match status" value="1"/>
</dbReference>